<organism evidence="6 7">
    <name type="scientific">Tectimicrobiota bacterium</name>
    <dbReference type="NCBI Taxonomy" id="2528274"/>
    <lineage>
        <taxon>Bacteria</taxon>
        <taxon>Pseudomonadati</taxon>
        <taxon>Nitrospinota/Tectimicrobiota group</taxon>
        <taxon>Candidatus Tectimicrobiota</taxon>
    </lineage>
</organism>
<dbReference type="PANTHER" id="PTHR32329">
    <property type="entry name" value="BIFUNCTIONAL PROTEIN [INCLUDES 2-HYDROXYACYL-COA DEHYDRATASE (N-TER) AND ITS ACTIVATOR DOMAIN (C_TERM)-RELATED"/>
    <property type="match status" value="1"/>
</dbReference>
<gene>
    <name evidence="6" type="ORF">HYY20_02850</name>
</gene>
<dbReference type="Pfam" id="PF01869">
    <property type="entry name" value="BcrAD_BadFG"/>
    <property type="match status" value="1"/>
</dbReference>
<comment type="cofactor">
    <cofactor evidence="1">
        <name>[4Fe-4S] cluster</name>
        <dbReference type="ChEBI" id="CHEBI:49883"/>
    </cofactor>
</comment>
<feature type="domain" description="ATPase BadF/BadG/BcrA/BcrD type" evidence="5">
    <location>
        <begin position="23"/>
        <end position="220"/>
    </location>
</feature>
<evidence type="ECO:0000313" key="7">
    <source>
        <dbReference type="Proteomes" id="UP000769766"/>
    </source>
</evidence>
<dbReference type="InterPro" id="IPR008275">
    <property type="entry name" value="CoA_E_activase_dom"/>
</dbReference>
<dbReference type="CDD" id="cd24036">
    <property type="entry name" value="ASKHA_NBD_BcrAD_BadFG_HgdC_HadI"/>
    <property type="match status" value="1"/>
</dbReference>
<dbReference type="InterPro" id="IPR051805">
    <property type="entry name" value="Dehydratase_Activator_Redct"/>
</dbReference>
<keyword evidence="3" id="KW-0408">Iron</keyword>
<dbReference type="InterPro" id="IPR043129">
    <property type="entry name" value="ATPase_NBD"/>
</dbReference>
<name>A0A932FW02_UNCTE</name>
<evidence type="ECO:0000256" key="1">
    <source>
        <dbReference type="ARBA" id="ARBA00001966"/>
    </source>
</evidence>
<keyword evidence="4" id="KW-0411">Iron-sulfur</keyword>
<accession>A0A932FW02</accession>
<reference evidence="6" key="1">
    <citation type="submission" date="2020-07" db="EMBL/GenBank/DDBJ databases">
        <title>Huge and variable diversity of episymbiotic CPR bacteria and DPANN archaea in groundwater ecosystems.</title>
        <authorList>
            <person name="He C.Y."/>
            <person name="Keren R."/>
            <person name="Whittaker M."/>
            <person name="Farag I.F."/>
            <person name="Doudna J."/>
            <person name="Cate J.H.D."/>
            <person name="Banfield J.F."/>
        </authorList>
    </citation>
    <scope>NUCLEOTIDE SEQUENCE</scope>
    <source>
        <strain evidence="6">NC_groundwater_672_Ag_B-0.1um_62_36</strain>
    </source>
</reference>
<dbReference type="PANTHER" id="PTHR32329:SF2">
    <property type="entry name" value="BIFUNCTIONAL PROTEIN [INCLUDES 2-HYDROXYACYL-COA DEHYDRATASE (N-TER) AND ITS ACTIVATOR DOMAIN (C_TERM)"/>
    <property type="match status" value="1"/>
</dbReference>
<protein>
    <submittedName>
        <fullName evidence="6">CoA activase</fullName>
    </submittedName>
</protein>
<comment type="caution">
    <text evidence="6">The sequence shown here is derived from an EMBL/GenBank/DDBJ whole genome shotgun (WGS) entry which is preliminary data.</text>
</comment>
<sequence>MFGGSTATCQHEGKREMSDKAVVGIDIGSRTGKGVLLQGDTIYTGIIPTGLHMQPTADELLRQLLEKSGLDRSQVEYIVGTGYGRISLDFEKIPRQIVTEISCHAMGAHYLHPKTRTLIDIGGQDSKAIKVDPASGKVLDFVINDKCAAGTGKFLEMVATSLELKLDDLGEVSLESHRPSQITSQCIVFAESEIISLKAKGDPREDIAAGVHGAVARRVSN</sequence>
<dbReference type="Proteomes" id="UP000769766">
    <property type="component" value="Unassembled WGS sequence"/>
</dbReference>
<evidence type="ECO:0000313" key="6">
    <source>
        <dbReference type="EMBL" id="MBI2875802.1"/>
    </source>
</evidence>
<dbReference type="EMBL" id="JACPRF010000086">
    <property type="protein sequence ID" value="MBI2875802.1"/>
    <property type="molecule type" value="Genomic_DNA"/>
</dbReference>
<dbReference type="SUPFAM" id="SSF53067">
    <property type="entry name" value="Actin-like ATPase domain"/>
    <property type="match status" value="1"/>
</dbReference>
<dbReference type="NCBIfam" id="TIGR00241">
    <property type="entry name" value="CoA_E_activ"/>
    <property type="match status" value="1"/>
</dbReference>
<feature type="non-terminal residue" evidence="6">
    <location>
        <position position="221"/>
    </location>
</feature>
<dbReference type="GO" id="GO:0051536">
    <property type="term" value="F:iron-sulfur cluster binding"/>
    <property type="evidence" value="ECO:0007669"/>
    <property type="project" value="UniProtKB-KW"/>
</dbReference>
<dbReference type="InterPro" id="IPR002731">
    <property type="entry name" value="ATPase_BadF"/>
</dbReference>
<evidence type="ECO:0000259" key="5">
    <source>
        <dbReference type="Pfam" id="PF01869"/>
    </source>
</evidence>
<evidence type="ECO:0000256" key="3">
    <source>
        <dbReference type="ARBA" id="ARBA00023004"/>
    </source>
</evidence>
<dbReference type="GO" id="GO:0046872">
    <property type="term" value="F:metal ion binding"/>
    <property type="evidence" value="ECO:0007669"/>
    <property type="project" value="UniProtKB-KW"/>
</dbReference>
<dbReference type="AlphaFoldDB" id="A0A932FW02"/>
<evidence type="ECO:0000256" key="4">
    <source>
        <dbReference type="ARBA" id="ARBA00023014"/>
    </source>
</evidence>
<keyword evidence="2" id="KW-0479">Metal-binding</keyword>
<dbReference type="Gene3D" id="3.30.420.40">
    <property type="match status" value="1"/>
</dbReference>
<evidence type="ECO:0000256" key="2">
    <source>
        <dbReference type="ARBA" id="ARBA00022723"/>
    </source>
</evidence>
<proteinExistence type="predicted"/>